<keyword evidence="2" id="KW-1185">Reference proteome</keyword>
<dbReference type="Gene3D" id="3.30.70.1350">
    <property type="entry name" value="Cation efflux protein, cytoplasmic domain"/>
    <property type="match status" value="1"/>
</dbReference>
<dbReference type="AlphaFoldDB" id="A0A2S9JNW8"/>
<name>A0A2S9JNW8_9HYPH</name>
<evidence type="ECO:0000313" key="2">
    <source>
        <dbReference type="Proteomes" id="UP000238563"/>
    </source>
</evidence>
<evidence type="ECO:0000313" key="1">
    <source>
        <dbReference type="EMBL" id="PRD54938.1"/>
    </source>
</evidence>
<sequence length="85" mass="9509">MGQDFKQLQCDGRSVQTIAETRSEAGALAAYRSAVTFDDALDVATMHKNVDLLERRFRRQYPGVVRVVGHAEPRFATILSQARLT</sequence>
<dbReference type="InterPro" id="IPR036837">
    <property type="entry name" value="Cation_efflux_CTD_sf"/>
</dbReference>
<dbReference type="Proteomes" id="UP000238563">
    <property type="component" value="Unassembled WGS sequence"/>
</dbReference>
<protein>
    <submittedName>
        <fullName evidence="1">Uncharacterized protein</fullName>
    </submittedName>
</protein>
<comment type="caution">
    <text evidence="1">The sequence shown here is derived from an EMBL/GenBank/DDBJ whole genome shotgun (WGS) entry which is preliminary data.</text>
</comment>
<accession>A0A2S9JNW8</accession>
<proteinExistence type="predicted"/>
<organism evidence="1 2">
    <name type="scientific">Phyllobacterium myrsinacearum</name>
    <dbReference type="NCBI Taxonomy" id="28101"/>
    <lineage>
        <taxon>Bacteria</taxon>
        <taxon>Pseudomonadati</taxon>
        <taxon>Pseudomonadota</taxon>
        <taxon>Alphaproteobacteria</taxon>
        <taxon>Hyphomicrobiales</taxon>
        <taxon>Phyllobacteriaceae</taxon>
        <taxon>Phyllobacterium</taxon>
    </lineage>
</organism>
<reference evidence="1 2" key="1">
    <citation type="submission" date="2018-02" db="EMBL/GenBank/DDBJ databases">
        <title>The draft genome of Phyllobacterium myrsinacearum DSM5892.</title>
        <authorList>
            <person name="Li L."/>
            <person name="Liu L."/>
            <person name="Zhang X."/>
            <person name="Wang T."/>
        </authorList>
    </citation>
    <scope>NUCLEOTIDE SEQUENCE [LARGE SCALE GENOMIC DNA]</scope>
    <source>
        <strain evidence="1 2">DSM 5892</strain>
    </source>
</reference>
<gene>
    <name evidence="1" type="ORF">C5750_06965</name>
</gene>
<dbReference type="EMBL" id="PVBT01000002">
    <property type="protein sequence ID" value="PRD54938.1"/>
    <property type="molecule type" value="Genomic_DNA"/>
</dbReference>